<feature type="region of interest" description="Disordered" evidence="1">
    <location>
        <begin position="1"/>
        <end position="27"/>
    </location>
</feature>
<proteinExistence type="predicted"/>
<dbReference type="EMBL" id="BAAAOS010000074">
    <property type="protein sequence ID" value="GAA1620005.1"/>
    <property type="molecule type" value="Genomic_DNA"/>
</dbReference>
<evidence type="ECO:0008006" key="4">
    <source>
        <dbReference type="Google" id="ProtNLM"/>
    </source>
</evidence>
<evidence type="ECO:0000256" key="1">
    <source>
        <dbReference type="SAM" id="MobiDB-lite"/>
    </source>
</evidence>
<sequence>MHRILALYETPPDRRPGGVRGRVRATESLPRKGKSWRSLRRLRATYNRYDGVMHMLAALDLATGQTYIASGRANAGASSCPYSRRCVPAGPGRICTSCSTTFPPHKHPKIRAWVEANDVQVVLMPTYGSWLNWIESEFAALSYFALNGTDHRSHGEQNAAIVADIRWHNARAQPKAAFAPDSPSGTGPATRPGLLDRLPTAAAPSQGSAHACALS</sequence>
<protein>
    <recommendedName>
        <fullName evidence="4">DDE superfamily endonuclease</fullName>
    </recommendedName>
</protein>
<evidence type="ECO:0000313" key="2">
    <source>
        <dbReference type="EMBL" id="GAA1620005.1"/>
    </source>
</evidence>
<name>A0ABP4QTL5_9ACTN</name>
<dbReference type="Proteomes" id="UP001500393">
    <property type="component" value="Unassembled WGS sequence"/>
</dbReference>
<feature type="region of interest" description="Disordered" evidence="1">
    <location>
        <begin position="173"/>
        <end position="215"/>
    </location>
</feature>
<reference evidence="3" key="1">
    <citation type="journal article" date="2019" name="Int. J. Syst. Evol. Microbiol.">
        <title>The Global Catalogue of Microorganisms (GCM) 10K type strain sequencing project: providing services to taxonomists for standard genome sequencing and annotation.</title>
        <authorList>
            <consortium name="The Broad Institute Genomics Platform"/>
            <consortium name="The Broad Institute Genome Sequencing Center for Infectious Disease"/>
            <person name="Wu L."/>
            <person name="Ma J."/>
        </authorList>
    </citation>
    <scope>NUCLEOTIDE SEQUENCE [LARGE SCALE GENOMIC DNA]</scope>
    <source>
        <strain evidence="3">JCM 14969</strain>
    </source>
</reference>
<comment type="caution">
    <text evidence="2">The sequence shown here is derived from an EMBL/GenBank/DDBJ whole genome shotgun (WGS) entry which is preliminary data.</text>
</comment>
<gene>
    <name evidence="2" type="ORF">GCM10009789_87060</name>
</gene>
<keyword evidence="3" id="KW-1185">Reference proteome</keyword>
<organism evidence="2 3">
    <name type="scientific">Kribbella sancticallisti</name>
    <dbReference type="NCBI Taxonomy" id="460087"/>
    <lineage>
        <taxon>Bacteria</taxon>
        <taxon>Bacillati</taxon>
        <taxon>Actinomycetota</taxon>
        <taxon>Actinomycetes</taxon>
        <taxon>Propionibacteriales</taxon>
        <taxon>Kribbellaceae</taxon>
        <taxon>Kribbella</taxon>
    </lineage>
</organism>
<accession>A0ABP4QTL5</accession>
<evidence type="ECO:0000313" key="3">
    <source>
        <dbReference type="Proteomes" id="UP001500393"/>
    </source>
</evidence>